<accession>A0A0K0EXR5</accession>
<organism evidence="2 3">
    <name type="scientific">Strongyloides venezuelensis</name>
    <name type="common">Threadworm</name>
    <dbReference type="NCBI Taxonomy" id="75913"/>
    <lineage>
        <taxon>Eukaryota</taxon>
        <taxon>Metazoa</taxon>
        <taxon>Ecdysozoa</taxon>
        <taxon>Nematoda</taxon>
        <taxon>Chromadorea</taxon>
        <taxon>Rhabditida</taxon>
        <taxon>Tylenchina</taxon>
        <taxon>Panagrolaimomorpha</taxon>
        <taxon>Strongyloidoidea</taxon>
        <taxon>Strongyloididae</taxon>
        <taxon>Strongyloides</taxon>
    </lineage>
</organism>
<reference evidence="3" key="2">
    <citation type="submission" date="2015-08" db="UniProtKB">
        <authorList>
            <consortium name="WormBaseParasite"/>
        </authorList>
    </citation>
    <scope>IDENTIFICATION</scope>
</reference>
<evidence type="ECO:0000313" key="3">
    <source>
        <dbReference type="WBParaSite" id="SVE_0132000.1"/>
    </source>
</evidence>
<dbReference type="AlphaFoldDB" id="A0A0K0EXR5"/>
<dbReference type="Proteomes" id="UP000035680">
    <property type="component" value="Unassembled WGS sequence"/>
</dbReference>
<dbReference type="WBParaSite" id="SVE_0132000.1">
    <property type="protein sequence ID" value="SVE_0132000.1"/>
    <property type="gene ID" value="SVE_0132000"/>
</dbReference>
<proteinExistence type="predicted"/>
<keyword evidence="1" id="KW-0472">Membrane</keyword>
<evidence type="ECO:0000256" key="1">
    <source>
        <dbReference type="SAM" id="Phobius"/>
    </source>
</evidence>
<feature type="transmembrane region" description="Helical" evidence="1">
    <location>
        <begin position="9"/>
        <end position="27"/>
    </location>
</feature>
<name>A0A0K0EXR5_STRVS</name>
<protein>
    <submittedName>
        <fullName evidence="3">Uncharacterized protein</fullName>
    </submittedName>
</protein>
<keyword evidence="1" id="KW-0812">Transmembrane</keyword>
<sequence>MLVSNGKSMLLRFVLIIFNFNIIWQKIPSLLLGFIDESQNIQEISATTCNKDLKENWCTVVYNPTTLQSEYNCFNLYSYNIFSGVPQCGDFLGEIQDSGCKTIKKLDGSECKFCCCKGTLCNDPSVFLNIATNKHLYLQNNSNTKISLKNFILILIFVILYLFYIKIKY</sequence>
<keyword evidence="2" id="KW-1185">Reference proteome</keyword>
<keyword evidence="1" id="KW-1133">Transmembrane helix</keyword>
<reference evidence="2" key="1">
    <citation type="submission" date="2014-07" db="EMBL/GenBank/DDBJ databases">
        <authorList>
            <person name="Martin A.A"/>
            <person name="De Silva N."/>
        </authorList>
    </citation>
    <scope>NUCLEOTIDE SEQUENCE</scope>
</reference>
<evidence type="ECO:0000313" key="2">
    <source>
        <dbReference type="Proteomes" id="UP000035680"/>
    </source>
</evidence>
<feature type="transmembrane region" description="Helical" evidence="1">
    <location>
        <begin position="146"/>
        <end position="165"/>
    </location>
</feature>